<feature type="region of interest" description="Disordered" evidence="2">
    <location>
        <begin position="520"/>
        <end position="565"/>
    </location>
</feature>
<reference evidence="4 5" key="1">
    <citation type="submission" date="2014-06" db="EMBL/GenBank/DDBJ databases">
        <title>Evolutionary Origins and Diversification of the Mycorrhizal Mutualists.</title>
        <authorList>
            <consortium name="DOE Joint Genome Institute"/>
            <consortium name="Mycorrhizal Genomics Consortium"/>
            <person name="Kohler A."/>
            <person name="Kuo A."/>
            <person name="Nagy L.G."/>
            <person name="Floudas D."/>
            <person name="Copeland A."/>
            <person name="Barry K.W."/>
            <person name="Cichocki N."/>
            <person name="Veneault-Fourrey C."/>
            <person name="LaButti K."/>
            <person name="Lindquist E.A."/>
            <person name="Lipzen A."/>
            <person name="Lundell T."/>
            <person name="Morin E."/>
            <person name="Murat C."/>
            <person name="Riley R."/>
            <person name="Ohm R."/>
            <person name="Sun H."/>
            <person name="Tunlid A."/>
            <person name="Henrissat B."/>
            <person name="Grigoriev I.V."/>
            <person name="Hibbett D.S."/>
            <person name="Martin F."/>
        </authorList>
    </citation>
    <scope>NUCLEOTIDE SEQUENCE [LARGE SCALE GENOMIC DNA]</scope>
    <source>
        <strain evidence="4 5">SS14</strain>
    </source>
</reference>
<dbReference type="Proteomes" id="UP000054279">
    <property type="component" value="Unassembled WGS sequence"/>
</dbReference>
<feature type="region of interest" description="Disordered" evidence="2">
    <location>
        <begin position="644"/>
        <end position="797"/>
    </location>
</feature>
<feature type="domain" description="Rab-GAP TBC" evidence="3">
    <location>
        <begin position="110"/>
        <end position="345"/>
    </location>
</feature>
<name>A0A0C9VYS8_SPHS4</name>
<protein>
    <recommendedName>
        <fullName evidence="3">Rab-GAP TBC domain-containing protein</fullName>
    </recommendedName>
</protein>
<evidence type="ECO:0000313" key="5">
    <source>
        <dbReference type="Proteomes" id="UP000054279"/>
    </source>
</evidence>
<keyword evidence="5" id="KW-1185">Reference proteome</keyword>
<dbReference type="InterPro" id="IPR035969">
    <property type="entry name" value="Rab-GAP_TBC_sf"/>
</dbReference>
<organism evidence="4 5">
    <name type="scientific">Sphaerobolus stellatus (strain SS14)</name>
    <dbReference type="NCBI Taxonomy" id="990650"/>
    <lineage>
        <taxon>Eukaryota</taxon>
        <taxon>Fungi</taxon>
        <taxon>Dikarya</taxon>
        <taxon>Basidiomycota</taxon>
        <taxon>Agaricomycotina</taxon>
        <taxon>Agaricomycetes</taxon>
        <taxon>Phallomycetidae</taxon>
        <taxon>Geastrales</taxon>
        <taxon>Sphaerobolaceae</taxon>
        <taxon>Sphaerobolus</taxon>
    </lineage>
</organism>
<dbReference type="SUPFAM" id="SSF47923">
    <property type="entry name" value="Ypt/Rab-GAP domain of gyp1p"/>
    <property type="match status" value="2"/>
</dbReference>
<dbReference type="GO" id="GO:0005737">
    <property type="term" value="C:cytoplasm"/>
    <property type="evidence" value="ECO:0007669"/>
    <property type="project" value="UniProtKB-ARBA"/>
</dbReference>
<feature type="compositionally biased region" description="Polar residues" evidence="2">
    <location>
        <begin position="523"/>
        <end position="535"/>
    </location>
</feature>
<evidence type="ECO:0000259" key="3">
    <source>
        <dbReference type="PROSITE" id="PS50086"/>
    </source>
</evidence>
<dbReference type="EMBL" id="KN837118">
    <property type="protein sequence ID" value="KIJ44190.1"/>
    <property type="molecule type" value="Genomic_DNA"/>
</dbReference>
<dbReference type="Gene3D" id="1.10.8.270">
    <property type="entry name" value="putative rabgap domain of human tbc1 domain family member 14 like domains"/>
    <property type="match status" value="1"/>
</dbReference>
<dbReference type="PROSITE" id="PS50086">
    <property type="entry name" value="TBC_RABGAP"/>
    <property type="match status" value="1"/>
</dbReference>
<feature type="compositionally biased region" description="Pro residues" evidence="2">
    <location>
        <begin position="661"/>
        <end position="673"/>
    </location>
</feature>
<feature type="compositionally biased region" description="Polar residues" evidence="2">
    <location>
        <begin position="719"/>
        <end position="737"/>
    </location>
</feature>
<dbReference type="AlphaFoldDB" id="A0A0C9VYS8"/>
<dbReference type="Gene3D" id="1.10.472.80">
    <property type="entry name" value="Ypt/Rab-GAP domain of gyp1p, domain 3"/>
    <property type="match status" value="1"/>
</dbReference>
<keyword evidence="1" id="KW-0343">GTPase activation</keyword>
<dbReference type="PANTHER" id="PTHR22957">
    <property type="entry name" value="TBC1 DOMAIN FAMILY MEMBER GTPASE-ACTIVATING PROTEIN"/>
    <property type="match status" value="1"/>
</dbReference>
<dbReference type="HOGENOM" id="CLU_017119_1_0_1"/>
<evidence type="ECO:0000256" key="2">
    <source>
        <dbReference type="SAM" id="MobiDB-lite"/>
    </source>
</evidence>
<feature type="compositionally biased region" description="Low complexity" evidence="2">
    <location>
        <begin position="772"/>
        <end position="782"/>
    </location>
</feature>
<evidence type="ECO:0000256" key="1">
    <source>
        <dbReference type="ARBA" id="ARBA00022468"/>
    </source>
</evidence>
<evidence type="ECO:0000313" key="4">
    <source>
        <dbReference type="EMBL" id="KIJ44190.1"/>
    </source>
</evidence>
<dbReference type="InterPro" id="IPR000195">
    <property type="entry name" value="Rab-GAP-TBC_dom"/>
</dbReference>
<dbReference type="PANTHER" id="PTHR22957:SF337">
    <property type="entry name" value="TBC1 DOMAIN FAMILY MEMBER 5"/>
    <property type="match status" value="1"/>
</dbReference>
<dbReference type="Pfam" id="PF00566">
    <property type="entry name" value="RabGAP-TBC"/>
    <property type="match status" value="2"/>
</dbReference>
<dbReference type="SMART" id="SM00164">
    <property type="entry name" value="TBC"/>
    <property type="match status" value="1"/>
</dbReference>
<feature type="region of interest" description="Disordered" evidence="2">
    <location>
        <begin position="448"/>
        <end position="468"/>
    </location>
</feature>
<accession>A0A0C9VYS8</accession>
<dbReference type="OrthoDB" id="27140at2759"/>
<sequence length="797" mass="89195">MQRPSPAALESAYDALFQSPYDKLVDSALYGRLFIDRFKEDNVAGRSMAWKLFLLPQPPLTASLNPHATPPIEAVRSGRERYISLLKDRMRAPDGSYEEGLRIPGGFTPPVSTAKKPDDWNLNNPLSLDSSNPWHAYFSAIEARNVIRQDVERTFPELPYFRSTIVQDEMTNILFVHTSGREDVGYRQGMHELLACIYRVVDYDSVQAGECPERYDLEALCDRAYVAADAFALFTYIMQRIEIWYEWRPPSVATPQTPRFPHFSAEGELVPSNGQIKPYVAPIIPISTSIRDEKLRKVDPLLFEKLRETNIEPQMYGMRWLRLLFTREFSLTESMVLWDGLFASVAADSSSPSSSSSRDGFELAHWICVAMLIRIRNSLIPGDYTDQLTVLLRYPSLSALGSSSTWNTPEVLLNQAQLLILSPTPASGVSVVMQNRYELNIPVEVPEPPVRQSSRRRPTAGSPITSSSVPAIVRPQHTQERPRIQDVIASRIMDANETYGIQKGFLSTISEIRKNLPELPQSLMRNPSSTGSNISLAEERGDGSLRRAASSPEIDERPPWEPRARSEVEAEVAELRGLLKKLGDTIGWAVDVLLQDEGGTKDNSKPLAERKREALECMSYVRDVLNQGGRGVIEEERLFGEEEYKRRKQRNAAPSLSVPQQPKPVVHPPPHVVPKPEDKAKHHGPSASFSGKEPFTPVVSLPRTPLTQAPPDPLIRFSSRPNPSFYLPSSNHAPSESQPKRVAPPWEHTPSNFSADTPYTRASLPRPPPPLRTVSSSSSETPPDNPKSDPLGVQILR</sequence>
<dbReference type="GO" id="GO:0005096">
    <property type="term" value="F:GTPase activator activity"/>
    <property type="evidence" value="ECO:0007669"/>
    <property type="project" value="UniProtKB-KW"/>
</dbReference>
<dbReference type="FunFam" id="1.10.8.270:FF:000011">
    <property type="entry name" value="TBC1 domain family member 5"/>
    <property type="match status" value="1"/>
</dbReference>
<proteinExistence type="predicted"/>
<gene>
    <name evidence="4" type="ORF">M422DRAFT_252206</name>
</gene>
<feature type="compositionally biased region" description="Basic and acidic residues" evidence="2">
    <location>
        <begin position="554"/>
        <end position="565"/>
    </location>
</feature>